<comment type="caution">
    <text evidence="2">The sequence shown here is derived from an EMBL/GenBank/DDBJ whole genome shotgun (WGS) entry which is preliminary data.</text>
</comment>
<sequence>MIWAIVMAVIAFLGLVMLVGYAVWLVHKGADVLSELKVLGRRAEQLGELAGQVRIPAYTRDVRSGTVGGDEDSWAR</sequence>
<evidence type="ECO:0000313" key="2">
    <source>
        <dbReference type="EMBL" id="MBA8795249.1"/>
    </source>
</evidence>
<keyword evidence="1" id="KW-1133">Transmembrane helix</keyword>
<organism evidence="2 3">
    <name type="scientific">Microlunatus kandeliicorticis</name>
    <dbReference type="NCBI Taxonomy" id="1759536"/>
    <lineage>
        <taxon>Bacteria</taxon>
        <taxon>Bacillati</taxon>
        <taxon>Actinomycetota</taxon>
        <taxon>Actinomycetes</taxon>
        <taxon>Propionibacteriales</taxon>
        <taxon>Propionibacteriaceae</taxon>
        <taxon>Microlunatus</taxon>
    </lineage>
</organism>
<accession>A0A7W3IU44</accession>
<keyword evidence="3" id="KW-1185">Reference proteome</keyword>
<keyword evidence="1" id="KW-0812">Transmembrane</keyword>
<evidence type="ECO:0000313" key="3">
    <source>
        <dbReference type="Proteomes" id="UP000523079"/>
    </source>
</evidence>
<reference evidence="2 3" key="1">
    <citation type="submission" date="2020-07" db="EMBL/GenBank/DDBJ databases">
        <title>Sequencing the genomes of 1000 actinobacteria strains.</title>
        <authorList>
            <person name="Klenk H.-P."/>
        </authorList>
    </citation>
    <scope>NUCLEOTIDE SEQUENCE [LARGE SCALE GENOMIC DNA]</scope>
    <source>
        <strain evidence="2 3">DSM 100723</strain>
    </source>
</reference>
<name>A0A7W3IU44_9ACTN</name>
<dbReference type="RefSeq" id="WP_182560825.1">
    <property type="nucleotide sequence ID" value="NZ_JACGWT010000004.1"/>
</dbReference>
<feature type="transmembrane region" description="Helical" evidence="1">
    <location>
        <begin position="6"/>
        <end position="27"/>
    </location>
</feature>
<dbReference type="AlphaFoldDB" id="A0A7W3IU44"/>
<keyword evidence="1" id="KW-0472">Membrane</keyword>
<dbReference type="Proteomes" id="UP000523079">
    <property type="component" value="Unassembled WGS sequence"/>
</dbReference>
<proteinExistence type="predicted"/>
<dbReference type="EMBL" id="JACGWT010000004">
    <property type="protein sequence ID" value="MBA8795249.1"/>
    <property type="molecule type" value="Genomic_DNA"/>
</dbReference>
<protein>
    <submittedName>
        <fullName evidence="2">Uncharacterized protein</fullName>
    </submittedName>
</protein>
<evidence type="ECO:0000256" key="1">
    <source>
        <dbReference type="SAM" id="Phobius"/>
    </source>
</evidence>
<gene>
    <name evidence="2" type="ORF">FHX74_002877</name>
</gene>